<protein>
    <recommendedName>
        <fullName evidence="3">Nitroreductase family deazaflavin-dependent oxidoreductase</fullName>
    </recommendedName>
</protein>
<dbReference type="RefSeq" id="WP_203801136.1">
    <property type="nucleotide sequence ID" value="NZ_BAAAQE010000099.1"/>
</dbReference>
<gene>
    <name evidence="1" type="ORF">Aco03nite_062270</name>
</gene>
<name>A0ABQ3XH41_9ACTN</name>
<accession>A0ABQ3XH41</accession>
<dbReference type="Pfam" id="PF04075">
    <property type="entry name" value="F420H2_quin_red"/>
    <property type="match status" value="1"/>
</dbReference>
<evidence type="ECO:0008006" key="3">
    <source>
        <dbReference type="Google" id="ProtNLM"/>
    </source>
</evidence>
<organism evidence="1 2">
    <name type="scientific">Actinoplanes couchii</name>
    <dbReference type="NCBI Taxonomy" id="403638"/>
    <lineage>
        <taxon>Bacteria</taxon>
        <taxon>Bacillati</taxon>
        <taxon>Actinomycetota</taxon>
        <taxon>Actinomycetes</taxon>
        <taxon>Micromonosporales</taxon>
        <taxon>Micromonosporaceae</taxon>
        <taxon>Actinoplanes</taxon>
    </lineage>
</organism>
<dbReference type="Proteomes" id="UP000612282">
    <property type="component" value="Unassembled WGS sequence"/>
</dbReference>
<proteinExistence type="predicted"/>
<evidence type="ECO:0000313" key="1">
    <source>
        <dbReference type="EMBL" id="GID57823.1"/>
    </source>
</evidence>
<dbReference type="Gene3D" id="2.30.110.10">
    <property type="entry name" value="Electron Transport, Fmn-binding Protein, Chain A"/>
    <property type="match status" value="1"/>
</dbReference>
<evidence type="ECO:0000313" key="2">
    <source>
        <dbReference type="Proteomes" id="UP000612282"/>
    </source>
</evidence>
<keyword evidence="2" id="KW-1185">Reference proteome</keyword>
<dbReference type="InterPro" id="IPR004378">
    <property type="entry name" value="F420H2_quin_Rdtase"/>
</dbReference>
<comment type="caution">
    <text evidence="1">The sequence shown here is derived from an EMBL/GenBank/DDBJ whole genome shotgun (WGS) entry which is preliminary data.</text>
</comment>
<reference evidence="1 2" key="1">
    <citation type="submission" date="2021-01" db="EMBL/GenBank/DDBJ databases">
        <title>Whole genome shotgun sequence of Actinoplanes couchii NBRC 106145.</title>
        <authorList>
            <person name="Komaki H."/>
            <person name="Tamura T."/>
        </authorList>
    </citation>
    <scope>NUCLEOTIDE SEQUENCE [LARGE SCALE GENOMIC DNA]</scope>
    <source>
        <strain evidence="1 2">NBRC 106145</strain>
    </source>
</reference>
<dbReference type="InterPro" id="IPR012349">
    <property type="entry name" value="Split_barrel_FMN-bd"/>
</dbReference>
<dbReference type="SUPFAM" id="SSF50475">
    <property type="entry name" value="FMN-binding split barrel"/>
    <property type="match status" value="1"/>
</dbReference>
<dbReference type="EMBL" id="BOMG01000077">
    <property type="protein sequence ID" value="GID57823.1"/>
    <property type="molecule type" value="Genomic_DNA"/>
</dbReference>
<sequence>MTHGGDGWAGLEQHMTVEITTIGRRSGRPSRIETWRYLAAGRFWLSGSPGRRDWYANLVAHPDFTVHLPGLDLQARARPVTDPDERTQIFAEFVPGLSWAGSVQSWIEGSPLVEIEPRDRT</sequence>